<proteinExistence type="inferred from homology"/>
<dbReference type="Gene3D" id="3.10.310.10">
    <property type="entry name" value="Diaminopimelate Epimerase, Chain A, domain 1"/>
    <property type="match status" value="2"/>
</dbReference>
<dbReference type="GO" id="GO:0016853">
    <property type="term" value="F:isomerase activity"/>
    <property type="evidence" value="ECO:0007669"/>
    <property type="project" value="UniProtKB-KW"/>
</dbReference>
<dbReference type="AlphaFoldDB" id="M7XVG0"/>
<dbReference type="InParanoid" id="M7XVG0"/>
<dbReference type="OrthoDB" id="9788221at2"/>
<dbReference type="Proteomes" id="UP000010953">
    <property type="component" value="Unassembled WGS sequence"/>
</dbReference>
<dbReference type="PIRSF" id="PIRSF016184">
    <property type="entry name" value="PhzC_PhzF"/>
    <property type="match status" value="1"/>
</dbReference>
<comment type="caution">
    <text evidence="4">The sequence shown here is derived from an EMBL/GenBank/DDBJ whole genome shotgun (WGS) entry which is preliminary data.</text>
</comment>
<organism evidence="4 5">
    <name type="scientific">Mariniradius saccharolyticus AK6</name>
    <dbReference type="NCBI Taxonomy" id="1239962"/>
    <lineage>
        <taxon>Bacteria</taxon>
        <taxon>Pseudomonadati</taxon>
        <taxon>Bacteroidota</taxon>
        <taxon>Cytophagia</taxon>
        <taxon>Cytophagales</taxon>
        <taxon>Cyclobacteriaceae</taxon>
        <taxon>Mariniradius</taxon>
    </lineage>
</organism>
<evidence type="ECO:0000313" key="5">
    <source>
        <dbReference type="Proteomes" id="UP000010953"/>
    </source>
</evidence>
<evidence type="ECO:0000256" key="1">
    <source>
        <dbReference type="ARBA" id="ARBA00008270"/>
    </source>
</evidence>
<dbReference type="FunCoup" id="M7XVG0">
    <property type="interactions" value="216"/>
</dbReference>
<dbReference type="STRING" id="1239962.C943_01199"/>
<dbReference type="SUPFAM" id="SSF54506">
    <property type="entry name" value="Diaminopimelate epimerase-like"/>
    <property type="match status" value="1"/>
</dbReference>
<dbReference type="Pfam" id="PF02567">
    <property type="entry name" value="PhzC-PhzF"/>
    <property type="match status" value="1"/>
</dbReference>
<keyword evidence="2 4" id="KW-0413">Isomerase</keyword>
<dbReference type="NCBIfam" id="TIGR00654">
    <property type="entry name" value="PhzF_family"/>
    <property type="match status" value="1"/>
</dbReference>
<reference evidence="4" key="1">
    <citation type="submission" date="2013-01" db="EMBL/GenBank/DDBJ databases">
        <title>Genome assembly of Mariniradius saccharolyticus AK6.</title>
        <authorList>
            <person name="Vaidya B."/>
            <person name="Khatri I."/>
            <person name="Tanuku N.R.S."/>
            <person name="Subramanian S."/>
            <person name="Pinnaka A."/>
        </authorList>
    </citation>
    <scope>NUCLEOTIDE SEQUENCE [LARGE SCALE GENOMIC DNA]</scope>
    <source>
        <strain evidence="4">AK6</strain>
    </source>
</reference>
<dbReference type="PANTHER" id="PTHR13774:SF17">
    <property type="entry name" value="PHENAZINE BIOSYNTHESIS-LIKE DOMAIN-CONTAINING PROTEIN"/>
    <property type="match status" value="1"/>
</dbReference>
<dbReference type="eggNOG" id="COG0384">
    <property type="taxonomic scope" value="Bacteria"/>
</dbReference>
<protein>
    <submittedName>
        <fullName evidence="4">Isomerase yddE, PhzC-PhzF family</fullName>
    </submittedName>
</protein>
<feature type="active site" evidence="3">
    <location>
        <position position="47"/>
    </location>
</feature>
<sequence>MKTLKIYQVDAFAERRFEGNPAAVVPLTEWLSDTEMLQIAMENNLSETAFYIVEQDQIFLRWFTPAVEVDLCGHATLATAHVLFQHEGFVGEEITFFSPRSGLLKVKKEQDLLTLDFPADKLESIELDKKMLDAFDPKPIEAHRGKTDWMFVFENESQIRDLEFDLAKISEFPVRGVIATARGKEFDFVSRFFAPQSGVPEDPVTGSAHTTLTPFWAERLGKHQLQARQISARGGNVSCVWKGDRVLLGGKAVTYLIGEIFI</sequence>
<dbReference type="RefSeq" id="WP_008628846.1">
    <property type="nucleotide sequence ID" value="NZ_AMZY02000013.1"/>
</dbReference>
<keyword evidence="5" id="KW-1185">Reference proteome</keyword>
<accession>M7XVG0</accession>
<gene>
    <name evidence="4" type="ORF">C943_01199</name>
</gene>
<evidence type="ECO:0000256" key="2">
    <source>
        <dbReference type="ARBA" id="ARBA00023235"/>
    </source>
</evidence>
<dbReference type="EMBL" id="AMZY02000013">
    <property type="protein sequence ID" value="EMS32472.1"/>
    <property type="molecule type" value="Genomic_DNA"/>
</dbReference>
<evidence type="ECO:0000313" key="4">
    <source>
        <dbReference type="EMBL" id="EMS32472.1"/>
    </source>
</evidence>
<comment type="similarity">
    <text evidence="1">Belongs to the PhzF family.</text>
</comment>
<dbReference type="InterPro" id="IPR003719">
    <property type="entry name" value="Phenazine_PhzF-like"/>
</dbReference>
<evidence type="ECO:0000256" key="3">
    <source>
        <dbReference type="PIRSR" id="PIRSR016184-1"/>
    </source>
</evidence>
<dbReference type="GO" id="GO:0005737">
    <property type="term" value="C:cytoplasm"/>
    <property type="evidence" value="ECO:0007669"/>
    <property type="project" value="TreeGrafter"/>
</dbReference>
<dbReference type="PANTHER" id="PTHR13774">
    <property type="entry name" value="PHENAZINE BIOSYNTHESIS PROTEIN"/>
    <property type="match status" value="1"/>
</dbReference>
<name>M7XVG0_9BACT</name>